<sequence length="459" mass="50989">MEGTIERNPEEQDVKEDSISALIKALTCSARFAQDALLKPTKDALLISSSNSSKSGFCKTILHRAFFKHYSVDRARRPASAPTGSMEGFMAYVTVKTMLSYLRFNRINGKIRRLNLVLYDPSQLKDIGEGMGDSEERIPSREAYMLLEFIMAVPDGFVKTHRFQLDNGPEQWLEPCYAVKDFNYLIASVGNSETLASLVAMVADDPAGRVNCTFGQEEVTWEVTKSTSACWVYERSVLTHVSEEMTKTLKSCPIDYMRYESGPETISLGFHVREFSAFINFAVALGRPMKILWSQVPKPLMLEVMQEKDGGVVLMESSASIATHTPPPPITAEKATVDPTTIGERMTVDGTTAAKRTTVERTTTPSDERPRKVQKTSTADSNVLPHPRAGNKENEQIGMDGNERDHGEEPDGWRVMRRAPESPILPLAATLKMFRPALVGRQDVYDDASDDQEQTASAA</sequence>
<keyword evidence="3" id="KW-1185">Reference proteome</keyword>
<dbReference type="InterPro" id="IPR007268">
    <property type="entry name" value="Rad9/Ddc1"/>
</dbReference>
<feature type="compositionally biased region" description="Basic and acidic residues" evidence="1">
    <location>
        <begin position="390"/>
        <end position="414"/>
    </location>
</feature>
<dbReference type="InterPro" id="IPR046938">
    <property type="entry name" value="DNA_clamp_sf"/>
</dbReference>
<organism evidence="2 3">
    <name type="scientific">Calocera viscosa (strain TUFC12733)</name>
    <dbReference type="NCBI Taxonomy" id="1330018"/>
    <lineage>
        <taxon>Eukaryota</taxon>
        <taxon>Fungi</taxon>
        <taxon>Dikarya</taxon>
        <taxon>Basidiomycota</taxon>
        <taxon>Agaricomycotina</taxon>
        <taxon>Dacrymycetes</taxon>
        <taxon>Dacrymycetales</taxon>
        <taxon>Dacrymycetaceae</taxon>
        <taxon>Calocera</taxon>
    </lineage>
</organism>
<accession>A0A167FHD4</accession>
<dbReference type="PANTHER" id="PTHR15237">
    <property type="entry name" value="DNA REPAIR PROTEIN RAD9"/>
    <property type="match status" value="1"/>
</dbReference>
<dbReference type="GO" id="GO:0006281">
    <property type="term" value="P:DNA repair"/>
    <property type="evidence" value="ECO:0007669"/>
    <property type="project" value="TreeGrafter"/>
</dbReference>
<reference evidence="2 3" key="1">
    <citation type="journal article" date="2016" name="Mol. Biol. Evol.">
        <title>Comparative Genomics of Early-Diverging Mushroom-Forming Fungi Provides Insights into the Origins of Lignocellulose Decay Capabilities.</title>
        <authorList>
            <person name="Nagy L.G."/>
            <person name="Riley R."/>
            <person name="Tritt A."/>
            <person name="Adam C."/>
            <person name="Daum C."/>
            <person name="Floudas D."/>
            <person name="Sun H."/>
            <person name="Yadav J.S."/>
            <person name="Pangilinan J."/>
            <person name="Larsson K.H."/>
            <person name="Matsuura K."/>
            <person name="Barry K."/>
            <person name="Labutti K."/>
            <person name="Kuo R."/>
            <person name="Ohm R.A."/>
            <person name="Bhattacharya S.S."/>
            <person name="Shirouzu T."/>
            <person name="Yoshinaga Y."/>
            <person name="Martin F.M."/>
            <person name="Grigoriev I.V."/>
            <person name="Hibbett D.S."/>
        </authorList>
    </citation>
    <scope>NUCLEOTIDE SEQUENCE [LARGE SCALE GENOMIC DNA]</scope>
    <source>
        <strain evidence="2 3">TUFC12733</strain>
    </source>
</reference>
<dbReference type="Gene3D" id="3.70.10.10">
    <property type="match status" value="1"/>
</dbReference>
<dbReference type="PANTHER" id="PTHR15237:SF0">
    <property type="entry name" value="CELL CYCLE CHECKPOINT CONTROL PROTEIN"/>
    <property type="match status" value="1"/>
</dbReference>
<evidence type="ECO:0000313" key="3">
    <source>
        <dbReference type="Proteomes" id="UP000076738"/>
    </source>
</evidence>
<dbReference type="AlphaFoldDB" id="A0A167FHD4"/>
<name>A0A167FHD4_CALVF</name>
<proteinExistence type="predicted"/>
<dbReference type="Pfam" id="PF04139">
    <property type="entry name" value="Rad9"/>
    <property type="match status" value="1"/>
</dbReference>
<dbReference type="EMBL" id="KV417394">
    <property type="protein sequence ID" value="KZO89491.1"/>
    <property type="molecule type" value="Genomic_DNA"/>
</dbReference>
<feature type="region of interest" description="Disordered" evidence="1">
    <location>
        <begin position="321"/>
        <end position="414"/>
    </location>
</feature>
<dbReference type="GO" id="GO:0000076">
    <property type="term" value="P:DNA replication checkpoint signaling"/>
    <property type="evidence" value="ECO:0007669"/>
    <property type="project" value="TreeGrafter"/>
</dbReference>
<dbReference type="STRING" id="1330018.A0A167FHD4"/>
<dbReference type="SUPFAM" id="SSF55979">
    <property type="entry name" value="DNA clamp"/>
    <property type="match status" value="1"/>
</dbReference>
<gene>
    <name evidence="2" type="ORF">CALVIDRAFT_532053</name>
</gene>
<dbReference type="GO" id="GO:0031573">
    <property type="term" value="P:mitotic intra-S DNA damage checkpoint signaling"/>
    <property type="evidence" value="ECO:0007669"/>
    <property type="project" value="TreeGrafter"/>
</dbReference>
<evidence type="ECO:0000256" key="1">
    <source>
        <dbReference type="SAM" id="MobiDB-lite"/>
    </source>
</evidence>
<protein>
    <recommendedName>
        <fullName evidence="4">Rad9-domain-containing protein</fullName>
    </recommendedName>
</protein>
<evidence type="ECO:0008006" key="4">
    <source>
        <dbReference type="Google" id="ProtNLM"/>
    </source>
</evidence>
<dbReference type="Proteomes" id="UP000076738">
    <property type="component" value="Unassembled WGS sequence"/>
</dbReference>
<dbReference type="GO" id="GO:0030896">
    <property type="term" value="C:checkpoint clamp complex"/>
    <property type="evidence" value="ECO:0007669"/>
    <property type="project" value="InterPro"/>
</dbReference>
<dbReference type="GO" id="GO:0071479">
    <property type="term" value="P:cellular response to ionizing radiation"/>
    <property type="evidence" value="ECO:0007669"/>
    <property type="project" value="TreeGrafter"/>
</dbReference>
<evidence type="ECO:0000313" key="2">
    <source>
        <dbReference type="EMBL" id="KZO89491.1"/>
    </source>
</evidence>